<dbReference type="PANTHER" id="PTHR43095">
    <property type="entry name" value="SUGAR KINASE"/>
    <property type="match status" value="1"/>
</dbReference>
<comment type="caution">
    <text evidence="6">The sequence shown here is derived from an EMBL/GenBank/DDBJ whole genome shotgun (WGS) entry which is preliminary data.</text>
</comment>
<keyword evidence="2" id="KW-0808">Transferase</keyword>
<dbReference type="PANTHER" id="PTHR43095:SF5">
    <property type="entry name" value="XYLULOSE KINASE"/>
    <property type="match status" value="1"/>
</dbReference>
<proteinExistence type="inferred from homology"/>
<dbReference type="CDD" id="cd07809">
    <property type="entry name" value="ASKHA_NBD_FGGY_BaXK-like"/>
    <property type="match status" value="1"/>
</dbReference>
<dbReference type="Pfam" id="PF02782">
    <property type="entry name" value="FGGY_C"/>
    <property type="match status" value="1"/>
</dbReference>
<evidence type="ECO:0000259" key="4">
    <source>
        <dbReference type="Pfam" id="PF00370"/>
    </source>
</evidence>
<evidence type="ECO:0000313" key="7">
    <source>
        <dbReference type="Proteomes" id="UP000265643"/>
    </source>
</evidence>
<dbReference type="Pfam" id="PF00370">
    <property type="entry name" value="FGGY_N"/>
    <property type="match status" value="1"/>
</dbReference>
<comment type="similarity">
    <text evidence="1">Belongs to the FGGY kinase family.</text>
</comment>
<sequence length="534" mass="58798">MATEAAKNSILNKKTALGIEFGSTRIKAVLVDENHIPIASGDHEWENRLEDGIWTYSLEDIWSGLQDSYSNLVKDVKEKYDVELTEVGAIGFSAMMHGYMAFNEAGDLLVPFRTWRNSMTGQAAKELIELFQYNIPERWSIAHLYQAILNEEPHVKEITFFTTLAGYIHWKMTGEKVLGIGDASGMFPIDMATKDYDAKMIAQFDALIEEKHFPWKLEEILPKALPAGAPAGVLTEEGAALLDVSGKLKAGIPICPPEGDAGTGMVATNSVARRTGNVSAGTSIFGMTVLEKPLENFYPEIDMVTTPSGDLVAMVHANNCTSDLNAWVNIFKEFSESFGMKVDMNDLYGTLYRKALEGDPDCGGLLSYGFFSGEFIMGMEEGRPLFVRKPDSKFNLANFMRTHLYTSMGALKVGMDILTKKEHVEIDKLLGHGGLFKTKGVGQRFMAAAMNTPISVMETAGEGGPWGMALLASYMINKEADETLDHYLAEKVFHGDEGTSMDPDPADVEGFEVFIERFKNGISMEKAAVKDLLS</sequence>
<dbReference type="GO" id="GO:0005975">
    <property type="term" value="P:carbohydrate metabolic process"/>
    <property type="evidence" value="ECO:0007669"/>
    <property type="project" value="InterPro"/>
</dbReference>
<accession>A0A391P0A6</accession>
<dbReference type="InterPro" id="IPR018485">
    <property type="entry name" value="FGGY_C"/>
</dbReference>
<gene>
    <name evidence="6" type="ORF">KGMB01110_07860</name>
</gene>
<dbReference type="Proteomes" id="UP000265643">
    <property type="component" value="Unassembled WGS sequence"/>
</dbReference>
<name>A0A391P0A6_9FIRM</name>
<evidence type="ECO:0000313" key="6">
    <source>
        <dbReference type="EMBL" id="GCA66350.1"/>
    </source>
</evidence>
<feature type="domain" description="Carbohydrate kinase FGGY N-terminal" evidence="4">
    <location>
        <begin position="16"/>
        <end position="261"/>
    </location>
</feature>
<feature type="domain" description="Carbohydrate kinase FGGY C-terminal" evidence="5">
    <location>
        <begin position="277"/>
        <end position="475"/>
    </location>
</feature>
<organism evidence="6 7">
    <name type="scientific">Mediterraneibacter butyricigenes</name>
    <dbReference type="NCBI Taxonomy" id="2316025"/>
    <lineage>
        <taxon>Bacteria</taxon>
        <taxon>Bacillati</taxon>
        <taxon>Bacillota</taxon>
        <taxon>Clostridia</taxon>
        <taxon>Lachnospirales</taxon>
        <taxon>Lachnospiraceae</taxon>
        <taxon>Mediterraneibacter</taxon>
    </lineage>
</organism>
<evidence type="ECO:0000259" key="5">
    <source>
        <dbReference type="Pfam" id="PF02782"/>
    </source>
</evidence>
<evidence type="ECO:0000256" key="2">
    <source>
        <dbReference type="ARBA" id="ARBA00022679"/>
    </source>
</evidence>
<keyword evidence="7" id="KW-1185">Reference proteome</keyword>
<dbReference type="InterPro" id="IPR050406">
    <property type="entry name" value="FGGY_Carb_Kinase"/>
</dbReference>
<dbReference type="SUPFAM" id="SSF53067">
    <property type="entry name" value="Actin-like ATPase domain"/>
    <property type="match status" value="2"/>
</dbReference>
<protein>
    <submittedName>
        <fullName evidence="6">ATPase</fullName>
    </submittedName>
</protein>
<dbReference type="InterPro" id="IPR018484">
    <property type="entry name" value="FGGY_N"/>
</dbReference>
<dbReference type="InterPro" id="IPR043129">
    <property type="entry name" value="ATPase_NBD"/>
</dbReference>
<keyword evidence="3" id="KW-0418">Kinase</keyword>
<dbReference type="Gene3D" id="3.30.420.40">
    <property type="match status" value="2"/>
</dbReference>
<evidence type="ECO:0000256" key="1">
    <source>
        <dbReference type="ARBA" id="ARBA00009156"/>
    </source>
</evidence>
<reference evidence="7" key="1">
    <citation type="submission" date="2018-09" db="EMBL/GenBank/DDBJ databases">
        <title>Draft Genome Sequence of Mediterraneibacter sp. KCTC 15684.</title>
        <authorList>
            <person name="Kim J.S."/>
            <person name="Han K.I."/>
            <person name="Suh M.K."/>
            <person name="Lee K.C."/>
            <person name="Eom M.K."/>
            <person name="Lee J.H."/>
            <person name="Park S.H."/>
            <person name="Kang S.W."/>
            <person name="Park J.E."/>
            <person name="Oh B.S."/>
            <person name="Yu S.Y."/>
            <person name="Choi S.H."/>
            <person name="Lee D.H."/>
            <person name="Yoon H."/>
            <person name="Kim B."/>
            <person name="Yang S.J."/>
            <person name="Lee J.S."/>
        </authorList>
    </citation>
    <scope>NUCLEOTIDE SEQUENCE [LARGE SCALE GENOMIC DNA]</scope>
    <source>
        <strain evidence="7">KCTC 15684</strain>
    </source>
</reference>
<dbReference type="EMBL" id="BHGK01000001">
    <property type="protein sequence ID" value="GCA66350.1"/>
    <property type="molecule type" value="Genomic_DNA"/>
</dbReference>
<evidence type="ECO:0000256" key="3">
    <source>
        <dbReference type="ARBA" id="ARBA00022777"/>
    </source>
</evidence>
<dbReference type="RefSeq" id="WP_119297624.1">
    <property type="nucleotide sequence ID" value="NZ_BHGK01000001.1"/>
</dbReference>
<dbReference type="GO" id="GO:0016301">
    <property type="term" value="F:kinase activity"/>
    <property type="evidence" value="ECO:0007669"/>
    <property type="project" value="UniProtKB-KW"/>
</dbReference>
<dbReference type="AlphaFoldDB" id="A0A391P0A6"/>